<protein>
    <submittedName>
        <fullName evidence="1">7175_t:CDS:1</fullName>
    </submittedName>
</protein>
<gene>
    <name evidence="1" type="ORF">SPELUC_LOCUS9225</name>
</gene>
<reference evidence="1" key="1">
    <citation type="submission" date="2021-06" db="EMBL/GenBank/DDBJ databases">
        <authorList>
            <person name="Kallberg Y."/>
            <person name="Tangrot J."/>
            <person name="Rosling A."/>
        </authorList>
    </citation>
    <scope>NUCLEOTIDE SEQUENCE</scope>
    <source>
        <strain evidence="1">28 12/20/2015</strain>
    </source>
</reference>
<evidence type="ECO:0000313" key="2">
    <source>
        <dbReference type="Proteomes" id="UP000789366"/>
    </source>
</evidence>
<name>A0ACA9NPN0_9GLOM</name>
<dbReference type="EMBL" id="CAJVPW010015200">
    <property type="protein sequence ID" value="CAG8659829.1"/>
    <property type="molecule type" value="Genomic_DNA"/>
</dbReference>
<keyword evidence="2" id="KW-1185">Reference proteome</keyword>
<evidence type="ECO:0000313" key="1">
    <source>
        <dbReference type="EMBL" id="CAG8659829.1"/>
    </source>
</evidence>
<dbReference type="Proteomes" id="UP000789366">
    <property type="component" value="Unassembled WGS sequence"/>
</dbReference>
<proteinExistence type="predicted"/>
<sequence length="225" mass="26089">DNDNILDNYNLVNSDNDNVTNECNNLVNEESHLILPTKSKNMSKLPNLKAIKLVPLTTHSGRSWIWLYYQRYEAVPPYKTIASCLVKIYKSNTNEKELCGHIMGSVDSSTGNYIGHLATRHGITESSHNEKTKKSQPLQLQIDQMVYNNPEYKRCKDQKFVEFLIKDQQPISIRNDEGLKDFIAEFDPLYKFLSEKYCRQLLSEAYENTKLSLLNIFDKILYLVL</sequence>
<accession>A0ACA9NPN0</accession>
<comment type="caution">
    <text evidence="1">The sequence shown here is derived from an EMBL/GenBank/DDBJ whole genome shotgun (WGS) entry which is preliminary data.</text>
</comment>
<feature type="non-terminal residue" evidence="1">
    <location>
        <position position="1"/>
    </location>
</feature>
<organism evidence="1 2">
    <name type="scientific">Cetraspora pellucida</name>
    <dbReference type="NCBI Taxonomy" id="1433469"/>
    <lineage>
        <taxon>Eukaryota</taxon>
        <taxon>Fungi</taxon>
        <taxon>Fungi incertae sedis</taxon>
        <taxon>Mucoromycota</taxon>
        <taxon>Glomeromycotina</taxon>
        <taxon>Glomeromycetes</taxon>
        <taxon>Diversisporales</taxon>
        <taxon>Gigasporaceae</taxon>
        <taxon>Cetraspora</taxon>
    </lineage>
</organism>